<evidence type="ECO:0000313" key="1">
    <source>
        <dbReference type="EMBL" id="MED6202707.1"/>
    </source>
</evidence>
<proteinExistence type="predicted"/>
<evidence type="ECO:0000313" key="2">
    <source>
        <dbReference type="Proteomes" id="UP001341840"/>
    </source>
</evidence>
<sequence length="54" mass="6068">IDLLNYCPIFDAKPCLILDGTKTHSLLGSILERIVSSHSGRRNCLPDFPNPWET</sequence>
<protein>
    <submittedName>
        <fullName evidence="1">Uncharacterized protein</fullName>
    </submittedName>
</protein>
<organism evidence="1 2">
    <name type="scientific">Stylosanthes scabra</name>
    <dbReference type="NCBI Taxonomy" id="79078"/>
    <lineage>
        <taxon>Eukaryota</taxon>
        <taxon>Viridiplantae</taxon>
        <taxon>Streptophyta</taxon>
        <taxon>Embryophyta</taxon>
        <taxon>Tracheophyta</taxon>
        <taxon>Spermatophyta</taxon>
        <taxon>Magnoliopsida</taxon>
        <taxon>eudicotyledons</taxon>
        <taxon>Gunneridae</taxon>
        <taxon>Pentapetalae</taxon>
        <taxon>rosids</taxon>
        <taxon>fabids</taxon>
        <taxon>Fabales</taxon>
        <taxon>Fabaceae</taxon>
        <taxon>Papilionoideae</taxon>
        <taxon>50 kb inversion clade</taxon>
        <taxon>dalbergioids sensu lato</taxon>
        <taxon>Dalbergieae</taxon>
        <taxon>Pterocarpus clade</taxon>
        <taxon>Stylosanthes</taxon>
    </lineage>
</organism>
<keyword evidence="2" id="KW-1185">Reference proteome</keyword>
<dbReference type="Proteomes" id="UP001341840">
    <property type="component" value="Unassembled WGS sequence"/>
</dbReference>
<dbReference type="EMBL" id="JASCZI010216397">
    <property type="protein sequence ID" value="MED6202707.1"/>
    <property type="molecule type" value="Genomic_DNA"/>
</dbReference>
<feature type="non-terminal residue" evidence="1">
    <location>
        <position position="54"/>
    </location>
</feature>
<reference evidence="1 2" key="1">
    <citation type="journal article" date="2023" name="Plants (Basel)">
        <title>Bridging the Gap: Combining Genomics and Transcriptomics Approaches to Understand Stylosanthes scabra, an Orphan Legume from the Brazilian Caatinga.</title>
        <authorList>
            <person name="Ferreira-Neto J.R.C."/>
            <person name="da Silva M.D."/>
            <person name="Binneck E."/>
            <person name="de Melo N.F."/>
            <person name="da Silva R.H."/>
            <person name="de Melo A.L.T.M."/>
            <person name="Pandolfi V."/>
            <person name="Bustamante F.O."/>
            <person name="Brasileiro-Vidal A.C."/>
            <person name="Benko-Iseppon A.M."/>
        </authorList>
    </citation>
    <scope>NUCLEOTIDE SEQUENCE [LARGE SCALE GENOMIC DNA]</scope>
    <source>
        <tissue evidence="1">Leaves</tissue>
    </source>
</reference>
<feature type="non-terminal residue" evidence="1">
    <location>
        <position position="1"/>
    </location>
</feature>
<comment type="caution">
    <text evidence="1">The sequence shown here is derived from an EMBL/GenBank/DDBJ whole genome shotgun (WGS) entry which is preliminary data.</text>
</comment>
<accession>A0ABU6XWT9</accession>
<gene>
    <name evidence="1" type="ORF">PIB30_108227</name>
</gene>
<name>A0ABU6XWT9_9FABA</name>